<accession>A0A0A6PB73</accession>
<dbReference type="Proteomes" id="UP000030428">
    <property type="component" value="Unassembled WGS sequence"/>
</dbReference>
<evidence type="ECO:0000313" key="1">
    <source>
        <dbReference type="EMBL" id="KHD07918.1"/>
    </source>
</evidence>
<name>A0A0A6PB73_9GAMM</name>
<gene>
    <name evidence="1" type="ORF">PN36_04170</name>
</gene>
<organism evidence="1 2">
    <name type="scientific">Candidatus Thiomargarita nelsonii</name>
    <dbReference type="NCBI Taxonomy" id="1003181"/>
    <lineage>
        <taxon>Bacteria</taxon>
        <taxon>Pseudomonadati</taxon>
        <taxon>Pseudomonadota</taxon>
        <taxon>Gammaproteobacteria</taxon>
        <taxon>Thiotrichales</taxon>
        <taxon>Thiotrichaceae</taxon>
        <taxon>Thiomargarita</taxon>
    </lineage>
</organism>
<evidence type="ECO:0000313" key="2">
    <source>
        <dbReference type="Proteomes" id="UP000030428"/>
    </source>
</evidence>
<keyword evidence="2" id="KW-1185">Reference proteome</keyword>
<sequence length="85" mass="9745">MTVGSIYRLSQSSTASPHFEMTEVNAFVSKGKASHAYHFEPIKIYLSADFPKGKDKNLLQILEAAFQDKKDQKMKKLMMLCQNRF</sequence>
<dbReference type="AlphaFoldDB" id="A0A0A6PB73"/>
<comment type="caution">
    <text evidence="1">The sequence shown here is derived from an EMBL/GenBank/DDBJ whole genome shotgun (WGS) entry which is preliminary data.</text>
</comment>
<dbReference type="EMBL" id="JSZA02000011">
    <property type="protein sequence ID" value="KHD07918.1"/>
    <property type="molecule type" value="Genomic_DNA"/>
</dbReference>
<reference evidence="1 2" key="1">
    <citation type="journal article" date="2016" name="Front. Microbiol.">
        <title>Single-Cell (Meta-)Genomics of a Dimorphic Candidatus Thiomargarita nelsonii Reveals Genomic Plasticity.</title>
        <authorList>
            <person name="Flood B.E."/>
            <person name="Fliss P."/>
            <person name="Jones D.S."/>
            <person name="Dick G.J."/>
            <person name="Jain S."/>
            <person name="Kaster A.K."/>
            <person name="Winkel M."/>
            <person name="Mussmann M."/>
            <person name="Bailey J."/>
        </authorList>
    </citation>
    <scope>NUCLEOTIDE SEQUENCE [LARGE SCALE GENOMIC DNA]</scope>
    <source>
        <strain evidence="1">Hydrate Ridge</strain>
    </source>
</reference>
<proteinExistence type="predicted"/>
<protein>
    <submittedName>
        <fullName evidence="1">Uncharacterized protein</fullName>
    </submittedName>
</protein>